<organism evidence="1 2">
    <name type="scientific">Klebsiella pneumoniae</name>
    <dbReference type="NCBI Taxonomy" id="573"/>
    <lineage>
        <taxon>Bacteria</taxon>
        <taxon>Pseudomonadati</taxon>
        <taxon>Pseudomonadota</taxon>
        <taxon>Gammaproteobacteria</taxon>
        <taxon>Enterobacterales</taxon>
        <taxon>Enterobacteriaceae</taxon>
        <taxon>Klebsiella/Raoultella group</taxon>
        <taxon>Klebsiella</taxon>
        <taxon>Klebsiella pneumoniae complex</taxon>
    </lineage>
</organism>
<name>A0A3S4GAG6_KLEPN</name>
<protein>
    <submittedName>
        <fullName evidence="1">Uncharacterized protein</fullName>
    </submittedName>
</protein>
<sequence length="171" mass="18107">MLRGTSGFPTGVDLGYHLRQPFFTFVQDLAHEDKVVQAGDLHHHLFFVSALQQSGYPFLHYHRHVTQADGFDAAVAQDRFGHHPRRVGKVQQPGVGTQSLHIGSDLQGGGNGAAGVGEAAEAIGLLADQAILEGDTFIADPGVKAAGAKLRADEIGIGAARFPGQGWPPLQ</sequence>
<evidence type="ECO:0000313" key="1">
    <source>
        <dbReference type="EMBL" id="VEA99861.1"/>
    </source>
</evidence>
<accession>A0A3S4GAG6</accession>
<reference evidence="1 2" key="1">
    <citation type="submission" date="2018-12" db="EMBL/GenBank/DDBJ databases">
        <authorList>
            <consortium name="Pathogen Informatics"/>
        </authorList>
    </citation>
    <scope>NUCLEOTIDE SEQUENCE [LARGE SCALE GENOMIC DNA]</scope>
    <source>
        <strain evidence="1 2">NCTC13635</strain>
    </source>
</reference>
<evidence type="ECO:0000313" key="2">
    <source>
        <dbReference type="Proteomes" id="UP000282433"/>
    </source>
</evidence>
<dbReference type="Proteomes" id="UP000282433">
    <property type="component" value="Chromosome"/>
</dbReference>
<dbReference type="AlphaFoldDB" id="A0A3S4GAG6"/>
<gene>
    <name evidence="1" type="ORF">NCTC13635_00870</name>
</gene>
<proteinExistence type="predicted"/>
<dbReference type="EMBL" id="LR134162">
    <property type="protein sequence ID" value="VEA99861.1"/>
    <property type="molecule type" value="Genomic_DNA"/>
</dbReference>